<reference evidence="3" key="1">
    <citation type="submission" date="2016-10" db="EMBL/GenBank/DDBJ databases">
        <authorList>
            <person name="Varghese N."/>
            <person name="Submissions S."/>
        </authorList>
    </citation>
    <scope>NUCLEOTIDE SEQUENCE [LARGE SCALE GENOMIC DNA]</scope>
    <source>
        <strain evidence="3">DSM 22329</strain>
    </source>
</reference>
<protein>
    <submittedName>
        <fullName evidence="2">Uncharacterized protein</fullName>
    </submittedName>
</protein>
<keyword evidence="1" id="KW-0472">Membrane</keyword>
<dbReference type="RefSeq" id="WP_091783863.1">
    <property type="nucleotide sequence ID" value="NZ_LT629711.1"/>
</dbReference>
<dbReference type="OrthoDB" id="4774531at2"/>
<dbReference type="Proteomes" id="UP000199077">
    <property type="component" value="Chromosome I"/>
</dbReference>
<name>A0A1H0QKH5_9MICO</name>
<gene>
    <name evidence="2" type="ORF">SAMN04489867_1622</name>
</gene>
<feature type="transmembrane region" description="Helical" evidence="1">
    <location>
        <begin position="20"/>
        <end position="40"/>
    </location>
</feature>
<sequence>MLFWGWGGKNITRQISHQQAVLLTYRYLHLMFLFTTTWGYKYALATQTEQGWATRAVTDQEARQLLGGEELRPSLWKRFSIFLLLGAVLLFVVVGALSGS</sequence>
<evidence type="ECO:0000256" key="1">
    <source>
        <dbReference type="SAM" id="Phobius"/>
    </source>
</evidence>
<evidence type="ECO:0000313" key="3">
    <source>
        <dbReference type="Proteomes" id="UP000199077"/>
    </source>
</evidence>
<feature type="transmembrane region" description="Helical" evidence="1">
    <location>
        <begin position="79"/>
        <end position="97"/>
    </location>
</feature>
<proteinExistence type="predicted"/>
<dbReference type="AlphaFoldDB" id="A0A1H0QKH5"/>
<evidence type="ECO:0000313" key="2">
    <source>
        <dbReference type="EMBL" id="SDP17259.1"/>
    </source>
</evidence>
<accession>A0A1H0QKH5</accession>
<keyword evidence="1" id="KW-1133">Transmembrane helix</keyword>
<keyword evidence="3" id="KW-1185">Reference proteome</keyword>
<dbReference type="EMBL" id="LT629711">
    <property type="protein sequence ID" value="SDP17259.1"/>
    <property type="molecule type" value="Genomic_DNA"/>
</dbReference>
<keyword evidence="1" id="KW-0812">Transmembrane</keyword>
<organism evidence="2 3">
    <name type="scientific">Pedococcus dokdonensis</name>
    <dbReference type="NCBI Taxonomy" id="443156"/>
    <lineage>
        <taxon>Bacteria</taxon>
        <taxon>Bacillati</taxon>
        <taxon>Actinomycetota</taxon>
        <taxon>Actinomycetes</taxon>
        <taxon>Micrococcales</taxon>
        <taxon>Intrasporangiaceae</taxon>
        <taxon>Pedococcus</taxon>
    </lineage>
</organism>